<dbReference type="AlphaFoldDB" id="A0AAV5CBI3"/>
<protein>
    <submittedName>
        <fullName evidence="2">Uncharacterized protein</fullName>
    </submittedName>
</protein>
<feature type="transmembrane region" description="Helical" evidence="1">
    <location>
        <begin position="108"/>
        <end position="128"/>
    </location>
</feature>
<keyword evidence="1" id="KW-0812">Transmembrane</keyword>
<accession>A0AAV5CBI3</accession>
<proteinExistence type="predicted"/>
<feature type="transmembrane region" description="Helical" evidence="1">
    <location>
        <begin position="21"/>
        <end position="43"/>
    </location>
</feature>
<evidence type="ECO:0000313" key="2">
    <source>
        <dbReference type="EMBL" id="GJM95454.1"/>
    </source>
</evidence>
<dbReference type="Proteomes" id="UP001054889">
    <property type="component" value="Unassembled WGS sequence"/>
</dbReference>
<feature type="transmembrane region" description="Helical" evidence="1">
    <location>
        <begin position="134"/>
        <end position="152"/>
    </location>
</feature>
<feature type="transmembrane region" description="Helical" evidence="1">
    <location>
        <begin position="55"/>
        <end position="74"/>
    </location>
</feature>
<keyword evidence="3" id="KW-1185">Reference proteome</keyword>
<gene>
    <name evidence="2" type="primary">ga12192</name>
    <name evidence="2" type="ORF">PR202_ga12192</name>
</gene>
<dbReference type="PANTHER" id="PTHR33115">
    <property type="entry name" value="ARM REPEAT SUPERFAMILY PROTEIN"/>
    <property type="match status" value="1"/>
</dbReference>
<dbReference type="EMBL" id="BQKI01000005">
    <property type="protein sequence ID" value="GJM95454.1"/>
    <property type="molecule type" value="Genomic_DNA"/>
</dbReference>
<sequence length="291" mass="32567">MGLLRQPPEEKFINSYAAYMGYLLMGVKGLGFLLLTWSTVVLLGGFVSMLEKKDFWSVTVITLMQTAGVFDVFMKKKLSNIGYSYFALLTSEIYIREPPQGSSRARELVTTIVWIVMMVYQVLILTIILFPLAVLYYLGLYICTAIALWRLVKRDYYGGAAEGGDAANLKPALDVLYSLAVGQGALFFYRTAYAFAGNGAVEKVIDKYKMTSSQSKEAVRGYLSEMRSGCDKDPSFCIGKDLITYAVSLMESQPPDDESDSFFCGLIRRIYFWTRSCKRRAAEQGDRASPA</sequence>
<evidence type="ECO:0000313" key="3">
    <source>
        <dbReference type="Proteomes" id="UP001054889"/>
    </source>
</evidence>
<keyword evidence="1" id="KW-0472">Membrane</keyword>
<organism evidence="2 3">
    <name type="scientific">Eleusine coracana subsp. coracana</name>
    <dbReference type="NCBI Taxonomy" id="191504"/>
    <lineage>
        <taxon>Eukaryota</taxon>
        <taxon>Viridiplantae</taxon>
        <taxon>Streptophyta</taxon>
        <taxon>Embryophyta</taxon>
        <taxon>Tracheophyta</taxon>
        <taxon>Spermatophyta</taxon>
        <taxon>Magnoliopsida</taxon>
        <taxon>Liliopsida</taxon>
        <taxon>Poales</taxon>
        <taxon>Poaceae</taxon>
        <taxon>PACMAD clade</taxon>
        <taxon>Chloridoideae</taxon>
        <taxon>Cynodonteae</taxon>
        <taxon>Eleusininae</taxon>
        <taxon>Eleusine</taxon>
    </lineage>
</organism>
<evidence type="ECO:0000256" key="1">
    <source>
        <dbReference type="SAM" id="Phobius"/>
    </source>
</evidence>
<dbReference type="PANTHER" id="PTHR33115:SF22">
    <property type="entry name" value="OS12G0449900 PROTEIN"/>
    <property type="match status" value="1"/>
</dbReference>
<keyword evidence="1" id="KW-1133">Transmembrane helix</keyword>
<reference evidence="2" key="2">
    <citation type="submission" date="2021-12" db="EMBL/GenBank/DDBJ databases">
        <title>Resequencing data analysis of finger millet.</title>
        <authorList>
            <person name="Hatakeyama M."/>
            <person name="Aluri S."/>
            <person name="Balachadran M.T."/>
            <person name="Sivarajan S.R."/>
            <person name="Poveda L."/>
            <person name="Shimizu-Inatsugi R."/>
            <person name="Schlapbach R."/>
            <person name="Sreeman S.M."/>
            <person name="Shimizu K.K."/>
        </authorList>
    </citation>
    <scope>NUCLEOTIDE SEQUENCE</scope>
</reference>
<comment type="caution">
    <text evidence="2">The sequence shown here is derived from an EMBL/GenBank/DDBJ whole genome shotgun (WGS) entry which is preliminary data.</text>
</comment>
<name>A0AAV5CBI3_ELECO</name>
<reference evidence="2" key="1">
    <citation type="journal article" date="2018" name="DNA Res.">
        <title>Multiple hybrid de novo genome assembly of finger millet, an orphan allotetraploid crop.</title>
        <authorList>
            <person name="Hatakeyama M."/>
            <person name="Aluri S."/>
            <person name="Balachadran M.T."/>
            <person name="Sivarajan S.R."/>
            <person name="Patrignani A."/>
            <person name="Gruter S."/>
            <person name="Poveda L."/>
            <person name="Shimizu-Inatsugi R."/>
            <person name="Baeten J."/>
            <person name="Francoijs K.J."/>
            <person name="Nataraja K.N."/>
            <person name="Reddy Y.A.N."/>
            <person name="Phadnis S."/>
            <person name="Ravikumar R.L."/>
            <person name="Schlapbach R."/>
            <person name="Sreeman S.M."/>
            <person name="Shimizu K.K."/>
        </authorList>
    </citation>
    <scope>NUCLEOTIDE SEQUENCE</scope>
</reference>